<keyword evidence="3" id="KW-0378">Hydrolase</keyword>
<dbReference type="GO" id="GO:0016052">
    <property type="term" value="P:carbohydrate catabolic process"/>
    <property type="evidence" value="ECO:0007669"/>
    <property type="project" value="TreeGrafter"/>
</dbReference>
<dbReference type="PROSITE" id="PS51904">
    <property type="entry name" value="GLYCOSYL_HYDROL_F25_2"/>
    <property type="match status" value="1"/>
</dbReference>
<dbReference type="KEGG" id="bgok:Pr1d_48990"/>
<evidence type="ECO:0000313" key="4">
    <source>
        <dbReference type="Proteomes" id="UP000323917"/>
    </source>
</evidence>
<dbReference type="SUPFAM" id="SSF51445">
    <property type="entry name" value="(Trans)glycosidases"/>
    <property type="match status" value="1"/>
</dbReference>
<protein>
    <submittedName>
        <fullName evidence="3">Lysozyme M1</fullName>
        <ecNumber evidence="3">3.2.1.17</ecNumber>
    </submittedName>
</protein>
<dbReference type="CDD" id="cd00599">
    <property type="entry name" value="GH25_muramidase"/>
    <property type="match status" value="1"/>
</dbReference>
<gene>
    <name evidence="3" type="primary">acm_2</name>
    <name evidence="3" type="ORF">Pr1d_48990</name>
</gene>
<dbReference type="InterPro" id="IPR018247">
    <property type="entry name" value="EF_Hand_1_Ca_BS"/>
</dbReference>
<dbReference type="OrthoDB" id="287365at2"/>
<keyword evidence="4" id="KW-1185">Reference proteome</keyword>
<dbReference type="PANTHER" id="PTHR34135">
    <property type="entry name" value="LYSOZYME"/>
    <property type="match status" value="1"/>
</dbReference>
<evidence type="ECO:0000256" key="1">
    <source>
        <dbReference type="ARBA" id="ARBA00010646"/>
    </source>
</evidence>
<dbReference type="EMBL" id="CP042913">
    <property type="protein sequence ID" value="QEG37553.1"/>
    <property type="molecule type" value="Genomic_DNA"/>
</dbReference>
<comment type="similarity">
    <text evidence="1">Belongs to the glycosyl hydrolase 25 family.</text>
</comment>
<dbReference type="InterPro" id="IPR013425">
    <property type="entry name" value="Autotrns_rpt"/>
</dbReference>
<dbReference type="Proteomes" id="UP000323917">
    <property type="component" value="Chromosome"/>
</dbReference>
<dbReference type="GO" id="GO:0003796">
    <property type="term" value="F:lysozyme activity"/>
    <property type="evidence" value="ECO:0007669"/>
    <property type="project" value="UniProtKB-EC"/>
</dbReference>
<name>A0A5B9QUF7_9BACT</name>
<dbReference type="PROSITE" id="PS00018">
    <property type="entry name" value="EF_HAND_1"/>
    <property type="match status" value="1"/>
</dbReference>
<proteinExistence type="inferred from homology"/>
<dbReference type="Pfam" id="PF12951">
    <property type="entry name" value="PATR"/>
    <property type="match status" value="1"/>
</dbReference>
<accession>A0A5B9QUF7</accession>
<keyword evidence="2" id="KW-0732">Signal</keyword>
<evidence type="ECO:0000313" key="3">
    <source>
        <dbReference type="EMBL" id="QEG37553.1"/>
    </source>
</evidence>
<reference evidence="3 4" key="1">
    <citation type="submission" date="2019-08" db="EMBL/GenBank/DDBJ databases">
        <title>Deep-cultivation of Planctomycetes and their phenomic and genomic characterization uncovers novel biology.</title>
        <authorList>
            <person name="Wiegand S."/>
            <person name="Jogler M."/>
            <person name="Boedeker C."/>
            <person name="Pinto D."/>
            <person name="Vollmers J."/>
            <person name="Rivas-Marin E."/>
            <person name="Kohn T."/>
            <person name="Peeters S.H."/>
            <person name="Heuer A."/>
            <person name="Rast P."/>
            <person name="Oberbeckmann S."/>
            <person name="Bunk B."/>
            <person name="Jeske O."/>
            <person name="Meyerdierks A."/>
            <person name="Storesund J.E."/>
            <person name="Kallscheuer N."/>
            <person name="Luecker S."/>
            <person name="Lage O.M."/>
            <person name="Pohl T."/>
            <person name="Merkel B.J."/>
            <person name="Hornburger P."/>
            <person name="Mueller R.-W."/>
            <person name="Bruemmer F."/>
            <person name="Labrenz M."/>
            <person name="Spormann A.M."/>
            <person name="Op den Camp H."/>
            <person name="Overmann J."/>
            <person name="Amann R."/>
            <person name="Jetten M.S.M."/>
            <person name="Mascher T."/>
            <person name="Medema M.H."/>
            <person name="Devos D.P."/>
            <person name="Kaster A.-K."/>
            <person name="Ovreas L."/>
            <person name="Rohde M."/>
            <person name="Galperin M.Y."/>
            <person name="Jogler C."/>
        </authorList>
    </citation>
    <scope>NUCLEOTIDE SEQUENCE [LARGE SCALE GENOMIC DNA]</scope>
    <source>
        <strain evidence="3 4">Pr1d</strain>
    </source>
</reference>
<dbReference type="GO" id="GO:0009253">
    <property type="term" value="P:peptidoglycan catabolic process"/>
    <property type="evidence" value="ECO:0007669"/>
    <property type="project" value="InterPro"/>
</dbReference>
<dbReference type="Pfam" id="PF01183">
    <property type="entry name" value="Glyco_hydro_25"/>
    <property type="match status" value="1"/>
</dbReference>
<dbReference type="NCBIfam" id="TIGR02601">
    <property type="entry name" value="autotrns_rpt"/>
    <property type="match status" value="1"/>
</dbReference>
<dbReference type="InterPro" id="IPR002053">
    <property type="entry name" value="Glyco_hydro_25"/>
</dbReference>
<dbReference type="InterPro" id="IPR017853">
    <property type="entry name" value="GH"/>
</dbReference>
<dbReference type="AlphaFoldDB" id="A0A5B9QUF7"/>
<dbReference type="GO" id="GO:0016998">
    <property type="term" value="P:cell wall macromolecule catabolic process"/>
    <property type="evidence" value="ECO:0007669"/>
    <property type="project" value="InterPro"/>
</dbReference>
<organism evidence="3 4">
    <name type="scientific">Bythopirellula goksoeyrii</name>
    <dbReference type="NCBI Taxonomy" id="1400387"/>
    <lineage>
        <taxon>Bacteria</taxon>
        <taxon>Pseudomonadati</taxon>
        <taxon>Planctomycetota</taxon>
        <taxon>Planctomycetia</taxon>
        <taxon>Pirellulales</taxon>
        <taxon>Lacipirellulaceae</taxon>
        <taxon>Bythopirellula</taxon>
    </lineage>
</organism>
<dbReference type="PANTHER" id="PTHR34135:SF2">
    <property type="entry name" value="LYSOZYME"/>
    <property type="match status" value="1"/>
</dbReference>
<dbReference type="EC" id="3.2.1.17" evidence="3"/>
<sequence>MFQLIRLRIYNFIDTACLAIVLVQLSLSSSLVSAQQRSLGLDISAWQGNISSTTWSNFLNVENREFVFLRSSRGGTTGFYNQSNPSNTNPPGQNTLSQRYDDPYFVQNITRATNAGLLAGAYHFGRLDIVASTPYAGGIANTGTDEANHFLQMAGAWMRPGYLLPVFDLESGETQRSDAELTQFSIDFSDRIYDVMGIRPAIYTNGNYASQVQSSIVNAYPDLWIARWPNQGSPNSIPVQTANPNDSLSWLYGPWDNFGDPQPWKFWQYASTGRLNSFNNGGSNLDFNVAQGGTEFLKDQLVPALWTNDSDGQWTTLANWNSGQTPVAPEQGPGQVSRVGPLTLPAVRLPGVDDTVVLDRPGANINVTLSAGIQNIRKLYVREQLSVTGGVLNVIYVPTSDSTPISAQFSAPVSLTGSARLRVHTLQVDAFQSLTIDGATLTFDTINLMPHSSESAKILMAGDLNFTLLGSGTATIANGTGTGNSGHVDLGGANRVFNIADGAASIDLAIDVPVINGSLTKSGPGTLALYGNNSFTGDAVVEDGVLSLSQAMLPDDSDVSLATGGILDLDFSGTPDVIGKFSIDGSSLAVGIWGAVGSGAQFTTPSITGAGMLQVTSTNIPGDFDGDNDVDGDDLTTWQTAYGNGAGADADQDGDSDGQDFLVWQRNYTGSNPLTTATAVPEPGSITLLLVALITVVMARGTGTLACI</sequence>
<keyword evidence="3" id="KW-0326">Glycosidase</keyword>
<evidence type="ECO:0000256" key="2">
    <source>
        <dbReference type="ARBA" id="ARBA00022729"/>
    </source>
</evidence>
<dbReference type="Gene3D" id="3.20.20.80">
    <property type="entry name" value="Glycosidases"/>
    <property type="match status" value="1"/>
</dbReference>